<protein>
    <submittedName>
        <fullName evidence="1">Uncharacterized protein</fullName>
    </submittedName>
</protein>
<sequence length="75" mass="8661">MYVDPTLDLCECPSEAIPDGWKFQKCEGIEWDFKLIFYDCSEEHYVLRRASAQIVGEFLTEIPEGACLLKRARGE</sequence>
<name>A0A837HNQ8_9BACT</name>
<comment type="caution">
    <text evidence="1">The sequence shown here is derived from an EMBL/GenBank/DDBJ whole genome shotgun (WGS) entry which is preliminary data.</text>
</comment>
<gene>
    <name evidence="1" type="ORF">UT27_C0008G0051</name>
</gene>
<reference evidence="1 2" key="1">
    <citation type="journal article" date="2015" name="Nature">
        <title>rRNA introns, odd ribosomes, and small enigmatic genomes across a large radiation of phyla.</title>
        <authorList>
            <person name="Brown C.T."/>
            <person name="Hug L.A."/>
            <person name="Thomas B.C."/>
            <person name="Sharon I."/>
            <person name="Castelle C.J."/>
            <person name="Singh A."/>
            <person name="Wilkins M.J."/>
            <person name="Williams K.H."/>
            <person name="Banfield J.F."/>
        </authorList>
    </citation>
    <scope>NUCLEOTIDE SEQUENCE [LARGE SCALE GENOMIC DNA]</scope>
</reference>
<organism evidence="1 2">
    <name type="scientific">Candidatus Nomurabacteria bacterium GW2011_GWD2_39_12</name>
    <dbReference type="NCBI Taxonomy" id="1618759"/>
    <lineage>
        <taxon>Bacteria</taxon>
        <taxon>Candidatus Nomuraibacteriota</taxon>
    </lineage>
</organism>
<evidence type="ECO:0000313" key="1">
    <source>
        <dbReference type="EMBL" id="KKR01431.1"/>
    </source>
</evidence>
<accession>A0A837HNQ8</accession>
<dbReference type="EMBL" id="LBWE01000008">
    <property type="protein sequence ID" value="KKR01431.1"/>
    <property type="molecule type" value="Genomic_DNA"/>
</dbReference>
<evidence type="ECO:0000313" key="2">
    <source>
        <dbReference type="Proteomes" id="UP000033998"/>
    </source>
</evidence>
<dbReference type="Proteomes" id="UP000033998">
    <property type="component" value="Unassembled WGS sequence"/>
</dbReference>
<dbReference type="AlphaFoldDB" id="A0A837HNQ8"/>
<proteinExistence type="predicted"/>